<protein>
    <submittedName>
        <fullName evidence="2">Type I restriction-modification system restriction subunit</fullName>
    </submittedName>
</protein>
<feature type="domain" description="Helicase ATP-binding" evidence="1">
    <location>
        <begin position="296"/>
        <end position="486"/>
    </location>
</feature>
<dbReference type="Proteomes" id="UP000019086">
    <property type="component" value="Chromosome"/>
</dbReference>
<dbReference type="AlphaFoldDB" id="W0R8H7"/>
<dbReference type="KEGG" id="btra:F544_21960"/>
<dbReference type="GO" id="GO:0009307">
    <property type="term" value="P:DNA restriction-modification system"/>
    <property type="evidence" value="ECO:0007669"/>
    <property type="project" value="UniProtKB-KW"/>
</dbReference>
<name>W0R8H7_BIBTR</name>
<dbReference type="PROSITE" id="PS51192">
    <property type="entry name" value="HELICASE_ATP_BIND_1"/>
    <property type="match status" value="1"/>
</dbReference>
<dbReference type="InterPro" id="IPR014001">
    <property type="entry name" value="Helicase_ATP-bd"/>
</dbReference>
<dbReference type="Gene3D" id="3.90.1570.50">
    <property type="match status" value="1"/>
</dbReference>
<evidence type="ECO:0000259" key="1">
    <source>
        <dbReference type="PROSITE" id="PS51192"/>
    </source>
</evidence>
<organism evidence="2 3">
    <name type="scientific">Bibersteinia trehalosi USDA-ARS-USMARC-190</name>
    <dbReference type="NCBI Taxonomy" id="1263832"/>
    <lineage>
        <taxon>Bacteria</taxon>
        <taxon>Pseudomonadati</taxon>
        <taxon>Pseudomonadota</taxon>
        <taxon>Gammaproteobacteria</taxon>
        <taxon>Pasteurellales</taxon>
        <taxon>Pasteurellaceae</taxon>
        <taxon>Bibersteinia</taxon>
    </lineage>
</organism>
<dbReference type="PANTHER" id="PTHR42927:SF1">
    <property type="entry name" value="HELICASE SUPERFAMILY 1 AND 2 DOMAIN-CONTAINING PROTEIN"/>
    <property type="match status" value="1"/>
</dbReference>
<dbReference type="SMART" id="SM00487">
    <property type="entry name" value="DEXDc"/>
    <property type="match status" value="1"/>
</dbReference>
<evidence type="ECO:0000313" key="2">
    <source>
        <dbReference type="EMBL" id="AHG87424.1"/>
    </source>
</evidence>
<dbReference type="GO" id="GO:0005524">
    <property type="term" value="F:ATP binding"/>
    <property type="evidence" value="ECO:0007669"/>
    <property type="project" value="UniProtKB-KW"/>
</dbReference>
<dbReference type="Pfam" id="PF18766">
    <property type="entry name" value="SWI2_SNF2"/>
    <property type="match status" value="1"/>
</dbReference>
<evidence type="ECO:0000313" key="3">
    <source>
        <dbReference type="Proteomes" id="UP000019086"/>
    </source>
</evidence>
<dbReference type="InterPro" id="IPR027417">
    <property type="entry name" value="P-loop_NTPase"/>
</dbReference>
<gene>
    <name evidence="2" type="ORF">F544_21960</name>
</gene>
<dbReference type="Pfam" id="PF22679">
    <property type="entry name" value="T1R_D3-like"/>
    <property type="match status" value="1"/>
</dbReference>
<dbReference type="GO" id="GO:0003677">
    <property type="term" value="F:DNA binding"/>
    <property type="evidence" value="ECO:0007669"/>
    <property type="project" value="UniProtKB-KW"/>
</dbReference>
<dbReference type="PATRIC" id="fig|1263832.3.peg.2184"/>
<reference evidence="2 3" key="1">
    <citation type="submission" date="2013-12" db="EMBL/GenBank/DDBJ databases">
        <title>Annotation of the Bibersteinia trehalosi USDA-ARS-USMARC-190 complete genome.</title>
        <authorList>
            <person name="Harhay G.P."/>
            <person name="McVey S."/>
            <person name="Clawson M.L."/>
            <person name="Bono J."/>
            <person name="Heaton M.P."/>
            <person name="Chitko-Mckown C.G."/>
            <person name="Harhay D.M."/>
            <person name="Smith T.P.L."/>
        </authorList>
    </citation>
    <scope>NUCLEOTIDE SEQUENCE [LARGE SCALE GENOMIC DNA]</scope>
    <source>
        <strain evidence="2 3">USDA-ARS-USMARC-190</strain>
    </source>
</reference>
<dbReference type="InterPro" id="IPR040980">
    <property type="entry name" value="SWI2_SNF2"/>
</dbReference>
<dbReference type="GO" id="GO:0009035">
    <property type="term" value="F:type I site-specific deoxyribonuclease activity"/>
    <property type="evidence" value="ECO:0007669"/>
    <property type="project" value="UniProtKB-EC"/>
</dbReference>
<sequence>MCYSGLSFGEKMHHTKEIHFETAIEQDLLNQGFIQANPQDFNARFALDEANFWTFLSESQADKLADFRRLNPNDWQAKILARLDNVWKREGILHLFKKGLDVDNVHLDLFFVPPLANSPQKVAELFVQNRFSVMRQVPYSTQSSETVDMAVFINGLPFATMELKNEWTGQSTYHAKQQYRHRDNTQALFQPARTLVHFAVDSQEVYMTTKVCGANTFFLPFNRGNQHGKGNPPNPNGFNTAYLWQEVFQKQSIAGIILHFARLEFDDERKKDLSKATLYFPRYHQLDVVRELVADVAQNGVGKRYLIQHSAGSGKSNSITWLAFHLIEIYGKASDKPIFDSVIVVTDRKVLDKQISDNIRAFSSVKNIIAHADRATDLKNAMENGKRIIITTIQKFPFIVDGIADMADKKFAVIIDEAHSSQSGSAHDNMNRAMGATEESDVQDLILSAMQSRKMRGNASYFAFTATPKNSTLEKFGEKQTALLHDGKPVFKPFHLYSMKQAIEEGFILDVLKNYTTYQSYYEVQKSVEDNPEFDVKKAQQRLKAFVEKTPESIAVKADIMLSHFLDRVVKTKRLKGKAKAMVITQNIETAIRYYQAIGKLLAEKGNPFKAMVAFSGEKNVDGVVYTESQLNGFDENKTKAMFDTDDYRILVVANKYLTGFDQPKLCAMYVDKPLAGVLCVQALSRLNRSSPKYGKSADDLFILDFFNKTEDIQAAFEPFYTETELEGETDIHILYDLQYELDEAGVYELDEVSHFVARFFAGSEMAELQTLNQVCANRFNQELGWERDQKVDFKIKAKQFVKVYNQMASIIAFENREWEKRYWFLKLLIPKLNVADDEKVIDDLLEKVNLSSYALAISEKEHAITLSDETGTFTPSNSTVHGTHEDDEERDELDNIIKTFNARWFDGWGDTPEERKIRFVAVVEKIQQHKDFESKYLAIQDPALRQVILSDIVKEVMRNRREQEMEIYRQFMRDDSFQKSLIADLQRAVNIR</sequence>
<dbReference type="SUPFAM" id="SSF52540">
    <property type="entry name" value="P-loop containing nucleoside triphosphate hydrolases"/>
    <property type="match status" value="1"/>
</dbReference>
<dbReference type="InterPro" id="IPR007409">
    <property type="entry name" value="Restrct_endonuc_type1_HsdR_N"/>
</dbReference>
<proteinExistence type="predicted"/>
<dbReference type="HOGENOM" id="CLU_010804_0_0_6"/>
<dbReference type="PANTHER" id="PTHR42927">
    <property type="entry name" value="HELICASE SUPERFAMILY 1 AND 2 DOMAIN-CONTAINING PROTEIN"/>
    <property type="match status" value="1"/>
</dbReference>
<dbReference type="EMBL" id="CP006956">
    <property type="protein sequence ID" value="AHG87424.1"/>
    <property type="molecule type" value="Genomic_DNA"/>
</dbReference>
<dbReference type="Gene3D" id="3.40.50.300">
    <property type="entry name" value="P-loop containing nucleotide triphosphate hydrolases"/>
    <property type="match status" value="2"/>
</dbReference>
<dbReference type="InterPro" id="IPR055180">
    <property type="entry name" value="HsdR_RecA-like_helicase_dom_2"/>
</dbReference>
<dbReference type="Pfam" id="PF04313">
    <property type="entry name" value="HSDR_N"/>
    <property type="match status" value="1"/>
</dbReference>
<accession>W0R8H7</accession>